<proteinExistence type="inferred from homology"/>
<protein>
    <submittedName>
        <fullName evidence="5">Rhamnose ABC transport system, substrate-binding protein RhaS</fullName>
    </submittedName>
</protein>
<dbReference type="Pfam" id="PF13407">
    <property type="entry name" value="Peripla_BP_4"/>
    <property type="match status" value="1"/>
</dbReference>
<dbReference type="InterPro" id="IPR025997">
    <property type="entry name" value="SBP_2_dom"/>
</dbReference>
<feature type="chain" id="PRO_5042934330" evidence="3">
    <location>
        <begin position="23"/>
        <end position="345"/>
    </location>
</feature>
<dbReference type="Proteomes" id="UP000028680">
    <property type="component" value="Chromosome"/>
</dbReference>
<organism evidence="5 6">
    <name type="scientific">Planktomarina temperata RCA23</name>
    <dbReference type="NCBI Taxonomy" id="666509"/>
    <lineage>
        <taxon>Bacteria</taxon>
        <taxon>Pseudomonadati</taxon>
        <taxon>Pseudomonadota</taxon>
        <taxon>Alphaproteobacteria</taxon>
        <taxon>Rhodobacterales</taxon>
        <taxon>Paracoccaceae</taxon>
        <taxon>Planktomarina</taxon>
    </lineage>
</organism>
<evidence type="ECO:0000313" key="6">
    <source>
        <dbReference type="Proteomes" id="UP000028680"/>
    </source>
</evidence>
<keyword evidence="3" id="KW-0732">Signal</keyword>
<reference evidence="5 6" key="1">
    <citation type="journal article" date="2014" name="ISME J.">
        <title>Adaptation of an abundant Roseobacter RCA organism to pelagic systems revealed by genomic and transcriptomic analyses.</title>
        <authorList>
            <person name="Voget S."/>
            <person name="Wemheuer B."/>
            <person name="Brinkhoff T."/>
            <person name="Vollmers J."/>
            <person name="Dietrich S."/>
            <person name="Giebel H.A."/>
            <person name="Beardsley C."/>
            <person name="Sardemann C."/>
            <person name="Bakenhus I."/>
            <person name="Billerbeck S."/>
            <person name="Daniel R."/>
            <person name="Simon M."/>
        </authorList>
    </citation>
    <scope>NUCLEOTIDE SEQUENCE [LARGE SCALE GENOMIC DNA]</scope>
    <source>
        <strain evidence="5 6">RCA23</strain>
    </source>
</reference>
<evidence type="ECO:0000256" key="3">
    <source>
        <dbReference type="SAM" id="SignalP"/>
    </source>
</evidence>
<dbReference type="GO" id="GO:0030246">
    <property type="term" value="F:carbohydrate binding"/>
    <property type="evidence" value="ECO:0007669"/>
    <property type="project" value="TreeGrafter"/>
</dbReference>
<feature type="signal peptide" evidence="3">
    <location>
        <begin position="1"/>
        <end position="22"/>
    </location>
</feature>
<evidence type="ECO:0000313" key="5">
    <source>
        <dbReference type="EMBL" id="AII87857.1"/>
    </source>
</evidence>
<keyword evidence="6" id="KW-1185">Reference proteome</keyword>
<evidence type="ECO:0000259" key="4">
    <source>
        <dbReference type="Pfam" id="PF13407"/>
    </source>
</evidence>
<dbReference type="PANTHER" id="PTHR30036:SF8">
    <property type="entry name" value="ABC-TYPE SUGAR TRANSPORT SYSTEM PERIPLASMIC COMPONENT-LIKE PROTEIN"/>
    <property type="match status" value="1"/>
</dbReference>
<dbReference type="Gene3D" id="3.40.50.2300">
    <property type="match status" value="2"/>
</dbReference>
<sequence>MKVWKVSTLAVCAALAGSIASAETAIAQKGLEADMVLLPKFLGILPFDQANQGAQEAHEELGNTGDLLYTGPTPENSVAGQIEIMTTSASQKRAAVMLSNNAGEQIVPSAVAAQAAGTKVVTWDSPIPSAKGESLFIAQVDFGEIGVVMADMAHSILDGEGEFATLSATPDASNQNAWIAAMEEALKGPKYAGLKHVDIVYGNDQSEVSYNRALALADKYPNLGLIMSPTSVGIVASAKAIQDEDLCGQIKVSGLGVPAEMVTYTMNGCAPEFALWDFVDLGYLTYYTSYMLATGQIEGEAGETFNAGRMGDYTIEKDPTRDAGLRVLMGPFTVYNKDNVEAAAK</sequence>
<accession>A0AAN0RKK0</accession>
<dbReference type="GO" id="GO:0030288">
    <property type="term" value="C:outer membrane-bounded periplasmic space"/>
    <property type="evidence" value="ECO:0007669"/>
    <property type="project" value="TreeGrafter"/>
</dbReference>
<dbReference type="CDD" id="cd20000">
    <property type="entry name" value="PBP1_ABC_rhamnose"/>
    <property type="match status" value="1"/>
</dbReference>
<dbReference type="InterPro" id="IPR050555">
    <property type="entry name" value="Bact_Solute-Bind_Prot2"/>
</dbReference>
<comment type="subcellular location">
    <subcellularLocation>
        <location evidence="1">Periplasm</location>
    </subcellularLocation>
</comment>
<dbReference type="EMBL" id="CP003984">
    <property type="protein sequence ID" value="AII87857.1"/>
    <property type="molecule type" value="Genomic_DNA"/>
</dbReference>
<evidence type="ECO:0000256" key="1">
    <source>
        <dbReference type="ARBA" id="ARBA00004418"/>
    </source>
</evidence>
<dbReference type="RefSeq" id="WP_201770461.1">
    <property type="nucleotide sequence ID" value="NZ_CP003984.1"/>
</dbReference>
<gene>
    <name evidence="5" type="ORF">RCA23_c23340</name>
</gene>
<dbReference type="KEGG" id="ptp:RCA23_c23340"/>
<dbReference type="SUPFAM" id="SSF53822">
    <property type="entry name" value="Periplasmic binding protein-like I"/>
    <property type="match status" value="1"/>
</dbReference>
<dbReference type="InterPro" id="IPR028082">
    <property type="entry name" value="Peripla_BP_I"/>
</dbReference>
<evidence type="ECO:0000256" key="2">
    <source>
        <dbReference type="ARBA" id="ARBA00007639"/>
    </source>
</evidence>
<feature type="domain" description="Periplasmic binding protein" evidence="4">
    <location>
        <begin position="39"/>
        <end position="296"/>
    </location>
</feature>
<comment type="similarity">
    <text evidence="2">Belongs to the bacterial solute-binding protein 2 family.</text>
</comment>
<name>A0AAN0RKK0_9RHOB</name>
<dbReference type="PANTHER" id="PTHR30036">
    <property type="entry name" value="D-XYLOSE-BINDING PERIPLASMIC PROTEIN"/>
    <property type="match status" value="1"/>
</dbReference>
<dbReference type="AlphaFoldDB" id="A0AAN0RKK0"/>